<name>A0A7J9P572_METMI</name>
<sequence>MGNGMYITSVDKIVPYTFRTVQYWGVLNCSRSLFKFLKKISKTTCLDYFKI</sequence>
<protein>
    <submittedName>
        <fullName evidence="1">Uncharacterized protein</fullName>
    </submittedName>
</protein>
<proteinExistence type="predicted"/>
<evidence type="ECO:0000313" key="2">
    <source>
        <dbReference type="Proteomes" id="UP000558015"/>
    </source>
</evidence>
<dbReference type="EMBL" id="JACDUN010000001">
    <property type="protein sequence ID" value="MBA2858353.1"/>
    <property type="molecule type" value="Genomic_DNA"/>
</dbReference>
<evidence type="ECO:0000313" key="1">
    <source>
        <dbReference type="EMBL" id="MBA2858353.1"/>
    </source>
</evidence>
<gene>
    <name evidence="1" type="ORF">HNP93_001054</name>
</gene>
<dbReference type="AlphaFoldDB" id="A0A7J9P572"/>
<dbReference type="Proteomes" id="UP000558015">
    <property type="component" value="Unassembled WGS sequence"/>
</dbReference>
<organism evidence="1 2">
    <name type="scientific">Methanococcus maripaludis</name>
    <name type="common">Methanococcus deltae</name>
    <dbReference type="NCBI Taxonomy" id="39152"/>
    <lineage>
        <taxon>Archaea</taxon>
        <taxon>Methanobacteriati</taxon>
        <taxon>Methanobacteriota</taxon>
        <taxon>Methanomada group</taxon>
        <taxon>Methanococci</taxon>
        <taxon>Methanococcales</taxon>
        <taxon>Methanococcaceae</taxon>
        <taxon>Methanococcus</taxon>
    </lineage>
</organism>
<comment type="caution">
    <text evidence="1">The sequence shown here is derived from an EMBL/GenBank/DDBJ whole genome shotgun (WGS) entry which is preliminary data.</text>
</comment>
<accession>A0A7J9P572</accession>
<reference evidence="1 2" key="1">
    <citation type="submission" date="2020-07" db="EMBL/GenBank/DDBJ databases">
        <title>Genomic Encyclopedia of Type Strains, Phase IV (KMG-V): Genome sequencing to study the core and pangenomes of soil and plant-associated prokaryotes.</title>
        <authorList>
            <person name="Whitman W."/>
        </authorList>
    </citation>
    <scope>NUCLEOTIDE SEQUENCE [LARGE SCALE GENOMIC DNA]</scope>
    <source>
        <strain evidence="1 2">C12</strain>
    </source>
</reference>
<dbReference type="RefSeq" id="WP_181493338.1">
    <property type="nucleotide sequence ID" value="NZ_JACDUN010000001.1"/>
</dbReference>